<evidence type="ECO:0000259" key="1">
    <source>
        <dbReference type="Pfam" id="PF00534"/>
    </source>
</evidence>
<proteinExistence type="predicted"/>
<accession>M5U8H5</accession>
<dbReference type="InterPro" id="IPR001296">
    <property type="entry name" value="Glyco_trans_1"/>
</dbReference>
<dbReference type="EMBL" id="ANOH01000442">
    <property type="protein sequence ID" value="EMI52258.1"/>
    <property type="molecule type" value="Genomic_DNA"/>
</dbReference>
<dbReference type="Proteomes" id="UP000011885">
    <property type="component" value="Unassembled WGS sequence"/>
</dbReference>
<dbReference type="Pfam" id="PF00534">
    <property type="entry name" value="Glycos_transf_1"/>
    <property type="match status" value="1"/>
</dbReference>
<reference evidence="2 3" key="1">
    <citation type="journal article" date="2013" name="Mar. Genomics">
        <title>Expression of sulfatases in Rhodopirellula baltica and the diversity of sulfatases in the genus Rhodopirellula.</title>
        <authorList>
            <person name="Wegner C.E."/>
            <person name="Richter-Heitmann T."/>
            <person name="Klindworth A."/>
            <person name="Klockow C."/>
            <person name="Richter M."/>
            <person name="Achstetter T."/>
            <person name="Glockner F.O."/>
            <person name="Harder J."/>
        </authorList>
    </citation>
    <scope>NUCLEOTIDE SEQUENCE [LARGE SCALE GENOMIC DNA]</scope>
    <source>
        <strain evidence="2 3">SM41</strain>
    </source>
</reference>
<evidence type="ECO:0000313" key="3">
    <source>
        <dbReference type="Proteomes" id="UP000011885"/>
    </source>
</evidence>
<dbReference type="SUPFAM" id="SSF53756">
    <property type="entry name" value="UDP-Glycosyltransferase/glycogen phosphorylase"/>
    <property type="match status" value="1"/>
</dbReference>
<comment type="caution">
    <text evidence="2">The sequence shown here is derived from an EMBL/GenBank/DDBJ whole genome shotgun (WGS) entry which is preliminary data.</text>
</comment>
<name>M5U8H5_9BACT</name>
<keyword evidence="2" id="KW-0808">Transferase</keyword>
<sequence length="389" mass="43392">MTIQVLHFCPTSTGGVALNAHHQATSLSKIGVDVTMLCPQSWEQQPSETTYRQSRILADPPKHGHRSRLRSRIETARSIMRNAKILDQQIDTLGIKSVLFASYSEYLAPLWAHRFRGYAENRDVWFGAMALDPIRDYVVGPKWWHARSIRAGYSFLHDVFVHHPIDLKSHGAGDIPVTVVPHGEYPMPNPTGTKQELRKRLDVPDGNAVALCYGHLRDNKNLKNSLVSLTHNDRVTLVVAGSDAAPGQMQADAYLKIAQELGVNDRVRWKIGYQSDEDTADLFAAADVLLLPYDKSFVSSSGILHVATPFEIPLVVSCGDGPLGHAVEKYQLGIRMPCSEPKLIANGIRQIQESPIASDWNGFRAEHSYERNAQILVDRITTFHRTPHS</sequence>
<dbReference type="AlphaFoldDB" id="M5U8H5"/>
<keyword evidence="3" id="KW-1185">Reference proteome</keyword>
<organism evidence="2 3">
    <name type="scientific">Rhodopirellula sallentina SM41</name>
    <dbReference type="NCBI Taxonomy" id="1263870"/>
    <lineage>
        <taxon>Bacteria</taxon>
        <taxon>Pseudomonadati</taxon>
        <taxon>Planctomycetota</taxon>
        <taxon>Planctomycetia</taxon>
        <taxon>Pirellulales</taxon>
        <taxon>Pirellulaceae</taxon>
        <taxon>Rhodopirellula</taxon>
    </lineage>
</organism>
<gene>
    <name evidence="2" type="ORF">RSSM_06286</name>
</gene>
<feature type="domain" description="Glycosyl transferase family 1" evidence="1">
    <location>
        <begin position="194"/>
        <end position="355"/>
    </location>
</feature>
<evidence type="ECO:0000313" key="2">
    <source>
        <dbReference type="EMBL" id="EMI52258.1"/>
    </source>
</evidence>
<protein>
    <submittedName>
        <fullName evidence="2">Glycosyl transferase, group 1 family protein</fullName>
    </submittedName>
</protein>
<dbReference type="PATRIC" id="fig|1263870.3.peg.6660"/>
<dbReference type="Gene3D" id="3.40.50.2000">
    <property type="entry name" value="Glycogen Phosphorylase B"/>
    <property type="match status" value="1"/>
</dbReference>
<dbReference type="GO" id="GO:0016757">
    <property type="term" value="F:glycosyltransferase activity"/>
    <property type="evidence" value="ECO:0007669"/>
    <property type="project" value="InterPro"/>
</dbReference>